<dbReference type="AlphaFoldDB" id="A0A3L7K2A8"/>
<dbReference type="InterPro" id="IPR013785">
    <property type="entry name" value="Aldolase_TIM"/>
</dbReference>
<dbReference type="PANTHER" id="PTHR42966">
    <property type="entry name" value="N-ACETYLNEURAMINATE SYNTHASE"/>
    <property type="match status" value="1"/>
</dbReference>
<gene>
    <name evidence="2" type="primary">neuB</name>
    <name evidence="2" type="ORF">D9X91_03025</name>
</gene>
<comment type="caution">
    <text evidence="2">The sequence shown here is derived from an EMBL/GenBank/DDBJ whole genome shotgun (WGS) entry which is preliminary data.</text>
</comment>
<evidence type="ECO:0000313" key="3">
    <source>
        <dbReference type="Proteomes" id="UP000276770"/>
    </source>
</evidence>
<name>A0A3L7K2A8_9BACI</name>
<protein>
    <submittedName>
        <fullName evidence="2">N-acetylneuraminate synthase</fullName>
        <ecNumber evidence="2">2.5.1.56</ecNumber>
    </submittedName>
</protein>
<keyword evidence="2" id="KW-0808">Transferase</keyword>
<dbReference type="PROSITE" id="PS50844">
    <property type="entry name" value="AFP_LIKE"/>
    <property type="match status" value="1"/>
</dbReference>
<dbReference type="GO" id="GO:0050462">
    <property type="term" value="F:N-acetylneuraminate synthase activity"/>
    <property type="evidence" value="ECO:0007669"/>
    <property type="project" value="UniProtKB-EC"/>
</dbReference>
<dbReference type="InterPro" id="IPR036732">
    <property type="entry name" value="AFP_Neu5c_C_sf"/>
</dbReference>
<dbReference type="Proteomes" id="UP000276770">
    <property type="component" value="Unassembled WGS sequence"/>
</dbReference>
<dbReference type="RefSeq" id="WP_121679093.1">
    <property type="nucleotide sequence ID" value="NZ_RCVZ01000002.1"/>
</dbReference>
<reference evidence="2 3" key="1">
    <citation type="submission" date="2018-10" db="EMBL/GenBank/DDBJ databases">
        <title>Falsibacillus sp. genome draft.</title>
        <authorList>
            <person name="Shi S."/>
        </authorList>
    </citation>
    <scope>NUCLEOTIDE SEQUENCE [LARGE SCALE GENOMIC DNA]</scope>
    <source>
        <strain evidence="2 3">GY 10110</strain>
    </source>
</reference>
<dbReference type="SUPFAM" id="SSF51569">
    <property type="entry name" value="Aldolase"/>
    <property type="match status" value="1"/>
</dbReference>
<dbReference type="OrthoDB" id="9814210at2"/>
<proteinExistence type="predicted"/>
<dbReference type="InterPro" id="IPR020007">
    <property type="entry name" value="NeuB/NeuA"/>
</dbReference>
<dbReference type="InterPro" id="IPR013974">
    <property type="entry name" value="SAF"/>
</dbReference>
<dbReference type="SMART" id="SM00858">
    <property type="entry name" value="SAF"/>
    <property type="match status" value="1"/>
</dbReference>
<dbReference type="CDD" id="cd11615">
    <property type="entry name" value="SAF_NeuB_like"/>
    <property type="match status" value="1"/>
</dbReference>
<dbReference type="Gene3D" id="3.90.1210.10">
    <property type="entry name" value="Antifreeze-like/N-acetylneuraminic acid synthase C-terminal domain"/>
    <property type="match status" value="1"/>
</dbReference>
<accession>A0A3L7K2A8</accession>
<dbReference type="EMBL" id="RCVZ01000002">
    <property type="protein sequence ID" value="RLQ97143.1"/>
    <property type="molecule type" value="Genomic_DNA"/>
</dbReference>
<dbReference type="EC" id="2.5.1.56" evidence="2"/>
<dbReference type="InterPro" id="IPR057736">
    <property type="entry name" value="SAF_PseI/NeuA/NeuB"/>
</dbReference>
<dbReference type="InterPro" id="IPR051690">
    <property type="entry name" value="PseI-like"/>
</dbReference>
<dbReference type="GO" id="GO:0047444">
    <property type="term" value="F:N-acylneuraminate-9-phosphate synthase activity"/>
    <property type="evidence" value="ECO:0007669"/>
    <property type="project" value="TreeGrafter"/>
</dbReference>
<organism evidence="2 3">
    <name type="scientific">Falsibacillus albus</name>
    <dbReference type="NCBI Taxonomy" id="2478915"/>
    <lineage>
        <taxon>Bacteria</taxon>
        <taxon>Bacillati</taxon>
        <taxon>Bacillota</taxon>
        <taxon>Bacilli</taxon>
        <taxon>Bacillales</taxon>
        <taxon>Bacillaceae</taxon>
        <taxon>Falsibacillus</taxon>
    </lineage>
</organism>
<evidence type="ECO:0000313" key="2">
    <source>
        <dbReference type="EMBL" id="RLQ97143.1"/>
    </source>
</evidence>
<dbReference type="GO" id="GO:0016051">
    <property type="term" value="P:carbohydrate biosynthetic process"/>
    <property type="evidence" value="ECO:0007669"/>
    <property type="project" value="InterPro"/>
</dbReference>
<dbReference type="InterPro" id="IPR013132">
    <property type="entry name" value="PseI/NeuA/B-like_N"/>
</dbReference>
<evidence type="ECO:0000259" key="1">
    <source>
        <dbReference type="PROSITE" id="PS50844"/>
    </source>
</evidence>
<dbReference type="NCBIfam" id="TIGR03569">
    <property type="entry name" value="NeuB_NnaB"/>
    <property type="match status" value="1"/>
</dbReference>
<dbReference type="Pfam" id="PF08666">
    <property type="entry name" value="SAF"/>
    <property type="match status" value="1"/>
</dbReference>
<sequence>MFKIGNRLISKESPVYVIAEIGVNHNGSVEMAEKLIKAAHSAGADAVKFQTFKSNKLVSKHAKKASYQLRDPSPGSSQHAMLTKLELDDDQFIRLKKHCDSHGIEFLSTPFDSDSADFLYKTGVKAFKIGSGDLTNIPLLKEISTYGIPIILSTGMANLAEIEDAVLAIENSPIALLHCTSAYPAPMDELNLLAIPALQSAFHLPVGYSDHSDGCEAAIACVALGAQIIEKHITLDRCLPGPDHMASLPPKEFESYVKSIRTITKSLGSGRKQCTSAESEIRDIARKSLTTSVSISKGQILSKEHLVCKRPGTGIPPKYLSKIIGKEAKMDFHEDQTLSWDDIL</sequence>
<keyword evidence="3" id="KW-1185">Reference proteome</keyword>
<dbReference type="PANTHER" id="PTHR42966:SF1">
    <property type="entry name" value="SIALIC ACID SYNTHASE"/>
    <property type="match status" value="1"/>
</dbReference>
<feature type="domain" description="AFP-like" evidence="1">
    <location>
        <begin position="288"/>
        <end position="344"/>
    </location>
</feature>
<dbReference type="Pfam" id="PF03102">
    <property type="entry name" value="NeuB"/>
    <property type="match status" value="1"/>
</dbReference>
<dbReference type="SUPFAM" id="SSF51269">
    <property type="entry name" value="AFP III-like domain"/>
    <property type="match status" value="1"/>
</dbReference>
<dbReference type="InterPro" id="IPR006190">
    <property type="entry name" value="SAF_AFP_Neu5Ac"/>
</dbReference>
<dbReference type="Gene3D" id="3.20.20.70">
    <property type="entry name" value="Aldolase class I"/>
    <property type="match status" value="1"/>
</dbReference>